<gene>
    <name evidence="4" type="ORF">PAT3040_00987</name>
</gene>
<proteinExistence type="predicted"/>
<dbReference type="SUPFAM" id="SSF49344">
    <property type="entry name" value="CBD9-like"/>
    <property type="match status" value="1"/>
</dbReference>
<dbReference type="EMBL" id="BDQX01000047">
    <property type="protein sequence ID" value="GBG06460.1"/>
    <property type="molecule type" value="Genomic_DNA"/>
</dbReference>
<feature type="domain" description="SLH" evidence="3">
    <location>
        <begin position="167"/>
        <end position="230"/>
    </location>
</feature>
<dbReference type="GO" id="GO:0016787">
    <property type="term" value="F:hydrolase activity"/>
    <property type="evidence" value="ECO:0007669"/>
    <property type="project" value="UniProtKB-KW"/>
</dbReference>
<dbReference type="Gene3D" id="2.60.120.260">
    <property type="entry name" value="Galactose-binding domain-like"/>
    <property type="match status" value="3"/>
</dbReference>
<dbReference type="Proteomes" id="UP000245202">
    <property type="component" value="Unassembled WGS sequence"/>
</dbReference>
<evidence type="ECO:0000256" key="1">
    <source>
        <dbReference type="ARBA" id="ARBA00022801"/>
    </source>
</evidence>
<accession>A0A2R5EIM5</accession>
<dbReference type="PROSITE" id="PS51272">
    <property type="entry name" value="SLH"/>
    <property type="match status" value="3"/>
</dbReference>
<dbReference type="InterPro" id="IPR001119">
    <property type="entry name" value="SLH_dom"/>
</dbReference>
<feature type="region of interest" description="Disordered" evidence="2">
    <location>
        <begin position="1231"/>
        <end position="1254"/>
    </location>
</feature>
<evidence type="ECO:0000313" key="5">
    <source>
        <dbReference type="Proteomes" id="UP000245202"/>
    </source>
</evidence>
<dbReference type="Pfam" id="PF00395">
    <property type="entry name" value="SLH"/>
    <property type="match status" value="3"/>
</dbReference>
<protein>
    <recommendedName>
        <fullName evidence="3">SLH domain-containing protein</fullName>
    </recommendedName>
</protein>
<evidence type="ECO:0000259" key="3">
    <source>
        <dbReference type="PROSITE" id="PS51272"/>
    </source>
</evidence>
<dbReference type="InterPro" id="IPR029018">
    <property type="entry name" value="Hex-like_dom2"/>
</dbReference>
<reference evidence="4 5" key="1">
    <citation type="submission" date="2017-08" db="EMBL/GenBank/DDBJ databases">
        <title>Substantial Increase in Enzyme Production by Combined Drug-Resistance Mutations in Paenibacillus agaridevorans.</title>
        <authorList>
            <person name="Tanaka Y."/>
            <person name="Funane K."/>
            <person name="Hosaka T."/>
            <person name="Shiwa Y."/>
            <person name="Fujita N."/>
            <person name="Miyazaki T."/>
            <person name="Yoshikawa H."/>
            <person name="Murakami K."/>
            <person name="Kasahara K."/>
            <person name="Inaoka T."/>
            <person name="Hiraga Y."/>
            <person name="Ochi K."/>
        </authorList>
    </citation>
    <scope>NUCLEOTIDE SEQUENCE [LARGE SCALE GENOMIC DNA]</scope>
    <source>
        <strain evidence="4 5">T-3040</strain>
    </source>
</reference>
<dbReference type="PANTHER" id="PTHR43308">
    <property type="entry name" value="OUTER MEMBRANE PROTEIN ALPHA-RELATED"/>
    <property type="match status" value="1"/>
</dbReference>
<dbReference type="SUPFAM" id="SSF55545">
    <property type="entry name" value="beta-N-acetylhexosaminidase-like domain"/>
    <property type="match status" value="1"/>
</dbReference>
<sequence>MTLRSRGKKGFVLFIMFCLLCSTLSFSINSVYGETAKPIDSIASSTALFPDLENHWAGEPLKKWAAAGLIEGYPDGTFQPDRTVKRGEAFALINRSFGLNEQMPIDFSDLAASDWEYKDVAKAMMAGYVKGFANGTIGVKKPLSRQEAAVIITRLLGLDTNGDSVAANVFTDEKLISQWSKGAVAAVTTAQLMKGYADGSFKPENFITRAELVVLLDRALSLKTPTEYNQSGTYGPADSVRTIDGNVVVNVAGVTLQNMKITGDLLLAEGIGEGDVFLNNVTVLGTTIVKGGGSNSIHMDNSVMFTVIVDRAAGTVRIVVTGTTTITELTVKSPVILEVGEEAKIITMLLDAMAKVMGLGVIEKATLNVKAKGTTFETRPLVLVDLANQSQGQTGPSVTPGPTTPGPEIGSNLIVDNGMAKAQIIIDVDASQRTVEAANTLKNYIQKSTGAALPLVTLDPLTEPPNGDTTYIYIGVSRTEDQAKHQDLLEEMNVHGFIIDSQVNHITIKGATDWGTEFGVNEFLERFLGIRWLLPGPDGEDVPPHSTVAIPRELIQEEPATISRSFFFLNTPATAEWGRRNGIHDNIQFHHNLAVLFDPVVFQDHPEYYVDGVVPTHPYEWQPCLNDTTAAVAIQRIKQYFDENPDVGSYSLGINDSTRFCAEDIARANGEINSTGSLHLSDVYYPWVNQVVEGVLADEQYKDKYFGLLAYWTMYDPPSEPLHPHVVPYITEDRMTWEDESVADEGKLNIEGWTQVATNIGWYEYLYGSPYNVPRVYMQRMADNYKYAQDQGVIGHVAELFPNFGEGPKPWVSAKLQWNADQDVDDLLDEWYTHAVGPDAAVDLKAYYELWEHFWTVRVQDSDWYQRWFNSDERYYLRFDQPDYLEAVTKEDITVSRNLMEQVVAKAQTSGQKARAKKLMRAFEFYEASALSYPRTTPVDAPTNNTEALEMLEDIKISFKMVKKRFNLPTQFEGDPILHIPQAPPHRGGTWDGIQTSLIAALQSYIAAHPEDVQVKDGLEEFLTYISNTNFSANAVKTTASKDNILNSLDFNQGPWRNAVPFSEFMVMGTRIDVPEKTNVYLLWDDENLYVGYENFDSRAWGMVVSDSAPGSWWSSGGDDSVETFVSADPTASITGFFSNPRDVRFNHRKVGTGAPAPAEDVAWESKSEIKFDRWNTVQVIPFASIGIDPSETTELQGYFLRNYHGQKWFLTWGGGRPWTAEHFKPVYLADPNRQQPLNNNTSFEEADESSPSDIKTKDWKFEYYNHNRDPQTEKAYRTDEMARTGEHSIAVTGITSGSLVTTFEVDETAAYIDASAYYYSAADAEPGGALVLDAEVLNADGQSLGTLALETKQISDTAGEWAEVKLKAELPDGAKYLKFQVYHYGIPVGKTVYFDDIVAYGVAAPSVANVYATNGSIEVALNGWIESSPVGSDFTVTQQIDDGEATVLTAEVTAWDEASKTAMLSVPPLPVTENVHTVIYSVAYKQSAAVSAAPIRVGNLPLNNNESFEEADETSPFDIKTKDWRYEYYPLQERNPVSERAYRTDEIARTGAYSIAVTGITRGSLVSVIEIDETRHTAINASAYYYTAANAEPGGTLVLDAEVLDASWKSLGTLAVDTKQISDTAGAWAEVTLQAALPAGAKYLRFQIYHHGIPVGKTVYFDDVVAYGVTAPIEEESPELNNNISFEEADEMSAYDIKTKDWRFSYFNSNRNPITERAYRTDEVAHTGAYSIAVKGITSGSLITTIEVDETVHANMEASAYYYSAVDAVAGGSLVLAADVYDANWQLLGQLGSETRHISDTAGVWQEVTFQAAIPAGAKYLNFQIYHYGIPVGKTVYFDDVVAYGVSEQ</sequence>
<dbReference type="Gene3D" id="2.60.40.1190">
    <property type="match status" value="1"/>
</dbReference>
<feature type="compositionally biased region" description="Polar residues" evidence="2">
    <location>
        <begin position="1233"/>
        <end position="1244"/>
    </location>
</feature>
<dbReference type="InterPro" id="IPR032287">
    <property type="entry name" value="DUF4838"/>
</dbReference>
<dbReference type="PANTHER" id="PTHR43308:SF5">
    <property type="entry name" value="S-LAYER PROTEIN _ PEPTIDOGLYCAN ENDO-BETA-N-ACETYLGLUCOSAMINIDASE"/>
    <property type="match status" value="1"/>
</dbReference>
<evidence type="ECO:0000256" key="2">
    <source>
        <dbReference type="SAM" id="MobiDB-lite"/>
    </source>
</evidence>
<name>A0A2R5EIM5_9BACL</name>
<feature type="domain" description="SLH" evidence="3">
    <location>
        <begin position="108"/>
        <end position="166"/>
    </location>
</feature>
<keyword evidence="1" id="KW-0378">Hydrolase</keyword>
<dbReference type="Pfam" id="PF16126">
    <property type="entry name" value="DUF4838"/>
    <property type="match status" value="1"/>
</dbReference>
<evidence type="ECO:0000313" key="4">
    <source>
        <dbReference type="EMBL" id="GBG06460.1"/>
    </source>
</evidence>
<organism evidence="4 5">
    <name type="scientific">Paenibacillus agaridevorans</name>
    <dbReference type="NCBI Taxonomy" id="171404"/>
    <lineage>
        <taxon>Bacteria</taxon>
        <taxon>Bacillati</taxon>
        <taxon>Bacillota</taxon>
        <taxon>Bacilli</taxon>
        <taxon>Bacillales</taxon>
        <taxon>Paenibacillaceae</taxon>
        <taxon>Paenibacillus</taxon>
    </lineage>
</organism>
<dbReference type="InterPro" id="IPR051465">
    <property type="entry name" value="Cell_Envelope_Struct_Comp"/>
</dbReference>
<dbReference type="RefSeq" id="WP_108991749.1">
    <property type="nucleotide sequence ID" value="NZ_BDQX01000047.1"/>
</dbReference>
<keyword evidence="5" id="KW-1185">Reference proteome</keyword>
<dbReference type="GO" id="GO:0005975">
    <property type="term" value="P:carbohydrate metabolic process"/>
    <property type="evidence" value="ECO:0007669"/>
    <property type="project" value="UniProtKB-ARBA"/>
</dbReference>
<dbReference type="Gene3D" id="3.30.379.10">
    <property type="entry name" value="Chitobiase/beta-hexosaminidase domain 2-like"/>
    <property type="match status" value="1"/>
</dbReference>
<comment type="caution">
    <text evidence="4">The sequence shown here is derived from an EMBL/GenBank/DDBJ whole genome shotgun (WGS) entry which is preliminary data.</text>
</comment>
<feature type="domain" description="SLH" evidence="3">
    <location>
        <begin position="44"/>
        <end position="107"/>
    </location>
</feature>